<keyword evidence="3" id="KW-0812">Transmembrane</keyword>
<evidence type="ECO:0000313" key="5">
    <source>
        <dbReference type="EMBL" id="MBZ2385952.1"/>
    </source>
</evidence>
<gene>
    <name evidence="5" type="ORF">K8P03_01360</name>
</gene>
<evidence type="ECO:0000256" key="2">
    <source>
        <dbReference type="SAM" id="MobiDB-lite"/>
    </source>
</evidence>
<accession>A0ABS7SWM5</accession>
<dbReference type="InterPro" id="IPR042229">
    <property type="entry name" value="Listeria/Bacterioides_rpt_sf"/>
</dbReference>
<dbReference type="EMBL" id="JAIPME010000002">
    <property type="protein sequence ID" value="MBZ2385952.1"/>
    <property type="molecule type" value="Genomic_DNA"/>
</dbReference>
<evidence type="ECO:0000259" key="4">
    <source>
        <dbReference type="Pfam" id="PF18998"/>
    </source>
</evidence>
<dbReference type="Proteomes" id="UP000734271">
    <property type="component" value="Unassembled WGS sequence"/>
</dbReference>
<keyword evidence="3" id="KW-1133">Transmembrane helix</keyword>
<feature type="compositionally biased region" description="Basic and acidic residues" evidence="2">
    <location>
        <begin position="1832"/>
        <end position="1873"/>
    </location>
</feature>
<dbReference type="InterPro" id="IPR013378">
    <property type="entry name" value="InlB-like_B-rpt"/>
</dbReference>
<dbReference type="Pfam" id="PF09479">
    <property type="entry name" value="Flg_new"/>
    <property type="match status" value="3"/>
</dbReference>
<proteinExistence type="predicted"/>
<evidence type="ECO:0000256" key="1">
    <source>
        <dbReference type="ARBA" id="ARBA00004196"/>
    </source>
</evidence>
<dbReference type="Pfam" id="PF18998">
    <property type="entry name" value="Flg_new_2"/>
    <property type="match status" value="2"/>
</dbReference>
<dbReference type="Gene3D" id="2.60.40.4270">
    <property type="entry name" value="Listeria-Bacteroides repeat domain"/>
    <property type="match status" value="2"/>
</dbReference>
<dbReference type="InterPro" id="IPR044060">
    <property type="entry name" value="Bacterial_rp_domain"/>
</dbReference>
<dbReference type="RefSeq" id="WP_223417765.1">
    <property type="nucleotide sequence ID" value="NZ_JAIPME010000002.1"/>
</dbReference>
<feature type="domain" description="Bacterial repeat" evidence="4">
    <location>
        <begin position="957"/>
        <end position="1022"/>
    </location>
</feature>
<feature type="transmembrane region" description="Helical" evidence="3">
    <location>
        <begin position="1925"/>
        <end position="1942"/>
    </location>
</feature>
<sequence length="1951" mass="217613">MRKKLTSLLLAIVMLLQVFIPPNIGLAEGEETPPQGKYVKVGEINAKSYDAKIMNELNRIAAKTRTSRSQRPGVSLFSSGPYFGDNNEPKDVDKPKYFGNVSAELDLNGLDGNPFQWNEIFGVDENGNPKPAQIIFRQMDYETSVDTGVYYMLQITKEGKYTWSDGEGKPSKLPLFSKSFKPYRYEVRIDERVSDKVKLLTSVSFGTQGSSPTFLPENADGEIIGNIKLGLTYNQIASTKFKSEWHTGVSEEDRPDMKANFAFDDEGDGVSPVSVELPKNDKDTKIIRDWYNDFDPDLVLSVYLEKTPDVKIDTSTAGLTFDTTNKTVKSDDHKFKYDFTYDVINGGKLTMTEILPITFDANEGKFSSITDPKADQQIVKEVEYGKDLTEEVEEPKKDLETFKGWAETADGPALSEADFKAKTTNVTEAKTFYAIWGNNDITAEELVVHESFKDGDNWINEFTPNMEKLEKQIRIKGEDGKYTPLNIDDHGFAVLDDTGKEIKSFELANSLYDKLKEDDKTEVSRNTTIKVRVDFKKTGKNVVIEVPIKVIKNIYEAKTKEGRPNYVPEDYVKVTVDPTTTAEKPQKYFYYVNPNAKVVIPGEDPVGVGDNLFVRWIMKADDATGDGSLYELTKRPRTMFEKNSTIKAEYTKDVIPQEGTEEPKNLPDNFVKVIFNPTEKGDMEGAKIFWVKKDRDVIIPVKNPVGNQYYTFKEWKIGANADGEVYEPSVKKKFENETIITATYKESPNIIPFDPTNTDDSKIFRPDGYVKVTFEAEKGLKLTEQKAYYVKANAGIKLGNDELKKPAYTEEDGYKFEKWDKEDATEIKADDIVVKAISKPLGDVIPANKEDGSPNEKPKGYITVTFKTTDKGGNIEKVLYLNPNKAVALEAYAPSVVPKTGYDFAGWDRPINEKIQYKDKTVITAQFNEKGAVIPKTNPDGSENKQPEGYKTVTFIIEPAEGGKIADGEVTVYYVNPDKEVTIQQPKTEADTGYEFEKWDQDTVKKAKKYTDDTTVKGNFKKLDDIIPANKEDGTPNEKPEGYVTLTFDKGEHGKDITGQTVYYVNPKADPSKTLGDTSIVKPEVKAEVGYKFTGWDTKDDFEIKADKTVTAKYDPIDDVIPKTKDDNSEKPDGYITVTFVKGDHGKELTGQAVYYVNPNKAVVLKDKAPTPVPNTGYEFARWDISIDQAIQYKDGAKITALYNDPDNISTTEVEGYVKVEFKPGTNGSLEGTQIYWIKPGVEVNIPAPTVKPDLGYKFNNWDKDLTVNLKANSPTYEITAEYKPLDDIIPQKNTDGSDKPEGYKVVKFVADDNGSLSGTTVYYVNPEKEVDLTDTANKITKKPNVGFVADGGKWTNEDNTDAALKATFENDKTFVYHFQSYKDVIPAEKIDQKPEGYVKVEFIAGENGKLEEGNKTYYVNPLKNITVGSDDLKIPTPVPNKNYDFDAWYEKIDDKPIKTDKKFVARFKLAKVTMTYEADDKTSGEVPAALSYDVGTEITLAGGNDLKKDNYSLTGWMIGEKIYKPGEKITLNENTTAVAVWDENLHTVQFDTDGGNYIPAQKVKHDTAIGEVPSPTKKGYLFVGWTLDGKIINPEEYKVTEDITLVAKYSEDVIPADEHGNPPAGTPDNFVKVSFVPTAEGKLEGTSIFYVNPEKEVIIPVNNPVGKGKKIFSAWKLGADAKGDEYNPKKAKLFDKETIITATYEEKSISSGEIIEVNGVESNPMKVDKDDEISDDQLISQLILPKGKSIKGAKVIKRPNTKVGDEFTSAIITVSYDDGTQVDTKVLIYVREPCKPCPAPEPGDNPGGGGYIPTPDPDPTLPDGGDDEKEPEDKEKTPDEENGKEKNPDREETPDKDKEETPEKPGDKDPKKPGQNQPPVKNDSKKNLDQTGTKIVKTINQTGTKVINQVKNFLNPTTGIISNYGLYIGLMAASSVGLFFTRDKKNEDEE</sequence>
<keyword evidence="6" id="KW-1185">Reference proteome</keyword>
<organism evidence="5 6">
    <name type="scientific">Anaerococcus murdochii</name>
    <dbReference type="NCBI Taxonomy" id="411577"/>
    <lineage>
        <taxon>Bacteria</taxon>
        <taxon>Bacillati</taxon>
        <taxon>Bacillota</taxon>
        <taxon>Tissierellia</taxon>
        <taxon>Tissierellales</taxon>
        <taxon>Peptoniphilaceae</taxon>
        <taxon>Anaerococcus</taxon>
    </lineage>
</organism>
<protein>
    <submittedName>
        <fullName evidence="5">InlB B-repeat-containing protein</fullName>
    </submittedName>
</protein>
<comment type="subcellular location">
    <subcellularLocation>
        <location evidence="1">Cell envelope</location>
    </subcellularLocation>
</comment>
<keyword evidence="3" id="KW-0472">Membrane</keyword>
<feature type="region of interest" description="Disordered" evidence="2">
    <location>
        <begin position="1796"/>
        <end position="1892"/>
    </location>
</feature>
<feature type="domain" description="Bacterial repeat" evidence="4">
    <location>
        <begin position="1219"/>
        <end position="1279"/>
    </location>
</feature>
<evidence type="ECO:0000256" key="3">
    <source>
        <dbReference type="SAM" id="Phobius"/>
    </source>
</evidence>
<evidence type="ECO:0000313" key="6">
    <source>
        <dbReference type="Proteomes" id="UP000734271"/>
    </source>
</evidence>
<name>A0ABS7SWM5_9FIRM</name>
<reference evidence="5 6" key="1">
    <citation type="submission" date="2021-08" db="EMBL/GenBank/DDBJ databases">
        <title>FDA dAtabase for Regulatory Grade micrObial Sequences (FDA-ARGOS): Supporting development and validation of Infectious Disease Dx tests.</title>
        <authorList>
            <person name="Sproer C."/>
            <person name="Gronow S."/>
            <person name="Severitt S."/>
            <person name="Schroder I."/>
            <person name="Tallon L."/>
            <person name="Sadzewicz L."/>
            <person name="Zhao X."/>
            <person name="Boylan J."/>
            <person name="Ott S."/>
            <person name="Bowen H."/>
            <person name="Vavikolanu K."/>
            <person name="Hazen T."/>
            <person name="Aluvathingal J."/>
            <person name="Nadendla S."/>
            <person name="Lowell S."/>
            <person name="Myers T."/>
            <person name="Yan Y."/>
            <person name="Sichtig H."/>
        </authorList>
    </citation>
    <scope>NUCLEOTIDE SEQUENCE [LARGE SCALE GENOMIC DNA]</scope>
    <source>
        <strain evidence="5 6">FDAARGOS_1460</strain>
    </source>
</reference>
<comment type="caution">
    <text evidence="5">The sequence shown here is derived from an EMBL/GenBank/DDBJ whole genome shotgun (WGS) entry which is preliminary data.</text>
</comment>